<name>A0A8J7CEI6_9CYAN</name>
<dbReference type="Pfam" id="PF13649">
    <property type="entry name" value="Methyltransf_25"/>
    <property type="match status" value="1"/>
</dbReference>
<dbReference type="SUPFAM" id="SSF53335">
    <property type="entry name" value="S-adenosyl-L-methionine-dependent methyltransferases"/>
    <property type="match status" value="1"/>
</dbReference>
<dbReference type="InterPro" id="IPR041698">
    <property type="entry name" value="Methyltransf_25"/>
</dbReference>
<sequence>MSNQTINFDTNPPVAASEYNNLIEMAMPGYSAMHTMVKAILKRRLPENAHLLIVGAGGGTEILRLSQGNPQWKILGVDPSSNMLAIAQQKIDQNSLSPRVSLFNGYVQDLPLTPLFDAATSILVMHFLPDDGSKLTFLQNIAQRLNSSATLFVVDVFGNKDTAEMEERISFVAAYRQEMGMPYEKHLEMMKPFNHGVHPVSEAREEELLQQAGFGNIMRFYTGLWVSGWIATKI</sequence>
<accession>A0A8J7CEI6</accession>
<evidence type="ECO:0000256" key="1">
    <source>
        <dbReference type="ARBA" id="ARBA00022679"/>
    </source>
</evidence>
<dbReference type="PANTHER" id="PTHR43861">
    <property type="entry name" value="TRANS-ACONITATE 2-METHYLTRANSFERASE-RELATED"/>
    <property type="match status" value="1"/>
</dbReference>
<dbReference type="EMBL" id="JACXAE010000054">
    <property type="protein sequence ID" value="MBD2773565.1"/>
    <property type="molecule type" value="Genomic_DNA"/>
</dbReference>
<dbReference type="AlphaFoldDB" id="A0A8J7CEI6"/>
<evidence type="ECO:0000313" key="3">
    <source>
        <dbReference type="EMBL" id="MBD2773565.1"/>
    </source>
</evidence>
<keyword evidence="3" id="KW-0489">Methyltransferase</keyword>
<dbReference type="RefSeq" id="WP_190829507.1">
    <property type="nucleotide sequence ID" value="NZ_CAWPPI010000054.1"/>
</dbReference>
<gene>
    <name evidence="3" type="ORF">ICL16_16155</name>
</gene>
<dbReference type="InterPro" id="IPR029063">
    <property type="entry name" value="SAM-dependent_MTases_sf"/>
</dbReference>
<proteinExistence type="predicted"/>
<feature type="domain" description="Methyltransferase" evidence="2">
    <location>
        <begin position="52"/>
        <end position="145"/>
    </location>
</feature>
<dbReference type="GO" id="GO:0008168">
    <property type="term" value="F:methyltransferase activity"/>
    <property type="evidence" value="ECO:0007669"/>
    <property type="project" value="UniProtKB-KW"/>
</dbReference>
<organism evidence="3 4">
    <name type="scientific">Iningainema tapete BLCC-T55</name>
    <dbReference type="NCBI Taxonomy" id="2748662"/>
    <lineage>
        <taxon>Bacteria</taxon>
        <taxon>Bacillati</taxon>
        <taxon>Cyanobacteriota</taxon>
        <taxon>Cyanophyceae</taxon>
        <taxon>Nostocales</taxon>
        <taxon>Scytonemataceae</taxon>
        <taxon>Iningainema tapete</taxon>
    </lineage>
</organism>
<dbReference type="Proteomes" id="UP000629098">
    <property type="component" value="Unassembled WGS sequence"/>
</dbReference>
<keyword evidence="4" id="KW-1185">Reference proteome</keyword>
<dbReference type="Gene3D" id="3.40.50.150">
    <property type="entry name" value="Vaccinia Virus protein VP39"/>
    <property type="match status" value="1"/>
</dbReference>
<dbReference type="GO" id="GO:0032259">
    <property type="term" value="P:methylation"/>
    <property type="evidence" value="ECO:0007669"/>
    <property type="project" value="UniProtKB-KW"/>
</dbReference>
<reference evidence="3" key="1">
    <citation type="submission" date="2020-09" db="EMBL/GenBank/DDBJ databases">
        <title>Iningainema tapete sp. nov. (Scytonemataceae, Cyanobacteria) from greenhouses in central Florida (USA) produces two types of nodularin with biosynthetic potential for microcystin-LR and anabaenopeptins.</title>
        <authorList>
            <person name="Berthold D.E."/>
            <person name="Lefler F.W."/>
            <person name="Huang I.-S."/>
            <person name="Abdulla H."/>
            <person name="Zimba P.V."/>
            <person name="Laughinghouse H.D. IV."/>
        </authorList>
    </citation>
    <scope>NUCLEOTIDE SEQUENCE</scope>
    <source>
        <strain evidence="3">BLCCT55</strain>
    </source>
</reference>
<comment type="caution">
    <text evidence="3">The sequence shown here is derived from an EMBL/GenBank/DDBJ whole genome shotgun (WGS) entry which is preliminary data.</text>
</comment>
<keyword evidence="1" id="KW-0808">Transferase</keyword>
<evidence type="ECO:0000259" key="2">
    <source>
        <dbReference type="Pfam" id="PF13649"/>
    </source>
</evidence>
<evidence type="ECO:0000313" key="4">
    <source>
        <dbReference type="Proteomes" id="UP000629098"/>
    </source>
</evidence>
<protein>
    <submittedName>
        <fullName evidence="3">Class I SAM-dependent methyltransferase</fullName>
    </submittedName>
</protein>